<dbReference type="EMBL" id="JACAZF010000013">
    <property type="protein sequence ID" value="KAF7291231.1"/>
    <property type="molecule type" value="Genomic_DNA"/>
</dbReference>
<dbReference type="InterPro" id="IPR036291">
    <property type="entry name" value="NAD(P)-bd_dom_sf"/>
</dbReference>
<dbReference type="OrthoDB" id="9997102at2759"/>
<evidence type="ECO:0000259" key="3">
    <source>
        <dbReference type="Pfam" id="PF05368"/>
    </source>
</evidence>
<evidence type="ECO:0000256" key="2">
    <source>
        <dbReference type="ARBA" id="ARBA00022857"/>
    </source>
</evidence>
<dbReference type="RefSeq" id="XP_037214353.1">
    <property type="nucleotide sequence ID" value="XM_037369147.1"/>
</dbReference>
<comment type="caution">
    <text evidence="4">The sequence shown here is derived from an EMBL/GenBank/DDBJ whole genome shotgun (WGS) entry which is preliminary data.</text>
</comment>
<accession>A0A8H6S1Y3</accession>
<dbReference type="Proteomes" id="UP000636479">
    <property type="component" value="Unassembled WGS sequence"/>
</dbReference>
<dbReference type="Pfam" id="PF05368">
    <property type="entry name" value="NmrA"/>
    <property type="match status" value="1"/>
</dbReference>
<evidence type="ECO:0000313" key="4">
    <source>
        <dbReference type="EMBL" id="KAF7291231.1"/>
    </source>
</evidence>
<feature type="domain" description="NmrA-like" evidence="3">
    <location>
        <begin position="12"/>
        <end position="247"/>
    </location>
</feature>
<comment type="similarity">
    <text evidence="1">Belongs to the NmrA-type oxidoreductase family.</text>
</comment>
<protein>
    <submittedName>
        <fullName evidence="4">NmrA domain-containing protein</fullName>
    </submittedName>
</protein>
<dbReference type="SUPFAM" id="SSF51735">
    <property type="entry name" value="NAD(P)-binding Rossmann-fold domains"/>
    <property type="match status" value="1"/>
</dbReference>
<name>A0A8H6S1Y3_9AGAR</name>
<keyword evidence="5" id="KW-1185">Reference proteome</keyword>
<dbReference type="Gene3D" id="3.90.25.10">
    <property type="entry name" value="UDP-galactose 4-epimerase, domain 1"/>
    <property type="match status" value="1"/>
</dbReference>
<sequence length="362" mass="39981">MSSNTHESKPRSILVMLATGKQGSSVVRALANANALAAAASQPHPWYILAQTRNPPSSPKAGSIFGLPGVHAVKGLPTNPAALFSAANLPKDTPLPIWGVFSVQQSADNPKSMPGEIFESKKLADAAKEHGVKHFVYSSVQFGGMEGRKTHVPHFESKREIEEYIEKTHSTLPTTILRPVTFMDQLCLAELAHANSHAKPPSDFASRLTRHIFFTQLKPGKRLQFIAVSDIGVMAAIVFAHPEVYINPLREGTYLDSNGRFKDVDLAGDELSGKDMADVWREVFANNHTGYDREFKAQSFVMPFLSKLVGRGMKEVRLMFEFFNEPGFNTDIPALRVIHPKLKDFQTFLKQEVLLEGSVDIS</sequence>
<gene>
    <name evidence="4" type="ORF">MIND_01266700</name>
</gene>
<dbReference type="InterPro" id="IPR008030">
    <property type="entry name" value="NmrA-like"/>
</dbReference>
<organism evidence="4 5">
    <name type="scientific">Mycena indigotica</name>
    <dbReference type="NCBI Taxonomy" id="2126181"/>
    <lineage>
        <taxon>Eukaryota</taxon>
        <taxon>Fungi</taxon>
        <taxon>Dikarya</taxon>
        <taxon>Basidiomycota</taxon>
        <taxon>Agaricomycotina</taxon>
        <taxon>Agaricomycetes</taxon>
        <taxon>Agaricomycetidae</taxon>
        <taxon>Agaricales</taxon>
        <taxon>Marasmiineae</taxon>
        <taxon>Mycenaceae</taxon>
        <taxon>Mycena</taxon>
    </lineage>
</organism>
<dbReference type="GO" id="GO:0005634">
    <property type="term" value="C:nucleus"/>
    <property type="evidence" value="ECO:0007669"/>
    <property type="project" value="TreeGrafter"/>
</dbReference>
<evidence type="ECO:0000256" key="1">
    <source>
        <dbReference type="ARBA" id="ARBA00006328"/>
    </source>
</evidence>
<evidence type="ECO:0000313" key="5">
    <source>
        <dbReference type="Proteomes" id="UP000636479"/>
    </source>
</evidence>
<dbReference type="GeneID" id="59351663"/>
<dbReference type="InterPro" id="IPR051164">
    <property type="entry name" value="NmrA-like_oxidored"/>
</dbReference>
<reference evidence="4" key="1">
    <citation type="submission" date="2020-05" db="EMBL/GenBank/DDBJ databases">
        <title>Mycena genomes resolve the evolution of fungal bioluminescence.</title>
        <authorList>
            <person name="Tsai I.J."/>
        </authorList>
    </citation>
    <scope>NUCLEOTIDE SEQUENCE</scope>
    <source>
        <strain evidence="4">171206Taipei</strain>
    </source>
</reference>
<dbReference type="PANTHER" id="PTHR42748">
    <property type="entry name" value="NITROGEN METABOLITE REPRESSION PROTEIN NMRA FAMILY MEMBER"/>
    <property type="match status" value="1"/>
</dbReference>
<dbReference type="Gene3D" id="3.40.50.720">
    <property type="entry name" value="NAD(P)-binding Rossmann-like Domain"/>
    <property type="match status" value="1"/>
</dbReference>
<dbReference type="PANTHER" id="PTHR42748:SF7">
    <property type="entry name" value="NMRA LIKE REDOX SENSOR 1-RELATED"/>
    <property type="match status" value="1"/>
</dbReference>
<dbReference type="AlphaFoldDB" id="A0A8H6S1Y3"/>
<keyword evidence="2" id="KW-0521">NADP</keyword>
<proteinExistence type="inferred from homology"/>